<keyword evidence="1" id="KW-0732">Signal</keyword>
<dbReference type="EMBL" id="JBHRTS010000003">
    <property type="protein sequence ID" value="MFC3193782.1"/>
    <property type="molecule type" value="Genomic_DNA"/>
</dbReference>
<name>A0ABV7JEC6_9GAMM</name>
<feature type="signal peptide" evidence="1">
    <location>
        <begin position="1"/>
        <end position="19"/>
    </location>
</feature>
<dbReference type="SUPFAM" id="SSF51126">
    <property type="entry name" value="Pectin lyase-like"/>
    <property type="match status" value="1"/>
</dbReference>
<evidence type="ECO:0000313" key="2">
    <source>
        <dbReference type="EMBL" id="MFC3193782.1"/>
    </source>
</evidence>
<dbReference type="InterPro" id="IPR006626">
    <property type="entry name" value="PbH1"/>
</dbReference>
<sequence>MSTIRIVLLLIVMLPGAHAGVVAEVTVGSDGACDYTSITAASFNEPPSDLLDIRVAKNVSLTSIQLLDDRPTLIRGGYDNCADTSASGRTVLDGSGFSGPIFVASEATRTTSLVDLFLLDLEIQEGNSNTEGGVVGLTGSWYLRVVNVYMHDNFSNQDGGAIFIEPSANAAVQKPVAQIYANSIISGNAADNGGAIACDGGGTIYAWNMQMANNQVSQNGGAVSVNDGCVFELYGGGFFQGILLNQAVGFGGGIHGANHATIRIFGSTADLGMAAIISNSAANGGGVSVSGGATLYAANAVINNNSATSTGGGIRSNGGHVEIERTSPGAQCHAEERCSTISSNTASGSDPSFSGGGAIATFGGTLQIRGTYLENNSAAYGSAIRARFMPLDGFDAPMTMVGNVVAGNRNAPQVVYLDETSADIAFSTFVDNLDMNRVIEMAYPTTAAGPNNVTVSGSVFEHPGNTLPGVELTTSGQLVSADCNRHENASTGDLPAGSRSTSIAPDFEDQAGGDFRLQEDSLMIDWCNWSILGSESDHSANGLPRPVNHAIGDLHGTYDLGGVEWHLPDTIFADDF</sequence>
<reference evidence="3" key="1">
    <citation type="journal article" date="2019" name="Int. J. Syst. Evol. Microbiol.">
        <title>The Global Catalogue of Microorganisms (GCM) 10K type strain sequencing project: providing services to taxonomists for standard genome sequencing and annotation.</title>
        <authorList>
            <consortium name="The Broad Institute Genomics Platform"/>
            <consortium name="The Broad Institute Genome Sequencing Center for Infectious Disease"/>
            <person name="Wu L."/>
            <person name="Ma J."/>
        </authorList>
    </citation>
    <scope>NUCLEOTIDE SEQUENCE [LARGE SCALE GENOMIC DNA]</scope>
    <source>
        <strain evidence="3">KCTC 42953</strain>
    </source>
</reference>
<organism evidence="2 3">
    <name type="scientific">Marinicella sediminis</name>
    <dbReference type="NCBI Taxonomy" id="1792834"/>
    <lineage>
        <taxon>Bacteria</taxon>
        <taxon>Pseudomonadati</taxon>
        <taxon>Pseudomonadota</taxon>
        <taxon>Gammaproteobacteria</taxon>
        <taxon>Lysobacterales</taxon>
        <taxon>Marinicellaceae</taxon>
        <taxon>Marinicella</taxon>
    </lineage>
</organism>
<keyword evidence="3" id="KW-1185">Reference proteome</keyword>
<evidence type="ECO:0000256" key="1">
    <source>
        <dbReference type="SAM" id="SignalP"/>
    </source>
</evidence>
<accession>A0ABV7JEC6</accession>
<evidence type="ECO:0008006" key="4">
    <source>
        <dbReference type="Google" id="ProtNLM"/>
    </source>
</evidence>
<evidence type="ECO:0000313" key="3">
    <source>
        <dbReference type="Proteomes" id="UP001595533"/>
    </source>
</evidence>
<comment type="caution">
    <text evidence="2">The sequence shown here is derived from an EMBL/GenBank/DDBJ whole genome shotgun (WGS) entry which is preliminary data.</text>
</comment>
<proteinExistence type="predicted"/>
<gene>
    <name evidence="2" type="ORF">ACFODZ_05975</name>
</gene>
<dbReference type="SMART" id="SM00710">
    <property type="entry name" value="PbH1"/>
    <property type="match status" value="5"/>
</dbReference>
<feature type="chain" id="PRO_5046555850" description="CSLREA domain-containing protein" evidence="1">
    <location>
        <begin position="20"/>
        <end position="576"/>
    </location>
</feature>
<dbReference type="Proteomes" id="UP001595533">
    <property type="component" value="Unassembled WGS sequence"/>
</dbReference>
<protein>
    <recommendedName>
        <fullName evidence="4">CSLREA domain-containing protein</fullName>
    </recommendedName>
</protein>
<dbReference type="InterPro" id="IPR011050">
    <property type="entry name" value="Pectin_lyase_fold/virulence"/>
</dbReference>
<dbReference type="RefSeq" id="WP_157892821.1">
    <property type="nucleotide sequence ID" value="NZ_JBHRTS010000003.1"/>
</dbReference>